<dbReference type="SMART" id="SM00595">
    <property type="entry name" value="MADF"/>
    <property type="match status" value="1"/>
</dbReference>
<dbReference type="InterPro" id="IPR039353">
    <property type="entry name" value="TF_Adf1"/>
</dbReference>
<dbReference type="AlphaFoldDB" id="A0A6P8EYW9"/>
<feature type="region of interest" description="Disordered" evidence="1">
    <location>
        <begin position="101"/>
        <end position="202"/>
    </location>
</feature>
<proteinExistence type="predicted"/>
<organism evidence="3 4">
    <name type="scientific">Clupea harengus</name>
    <name type="common">Atlantic herring</name>
    <dbReference type="NCBI Taxonomy" id="7950"/>
    <lineage>
        <taxon>Eukaryota</taxon>
        <taxon>Metazoa</taxon>
        <taxon>Chordata</taxon>
        <taxon>Craniata</taxon>
        <taxon>Vertebrata</taxon>
        <taxon>Euteleostomi</taxon>
        <taxon>Actinopterygii</taxon>
        <taxon>Neopterygii</taxon>
        <taxon>Teleostei</taxon>
        <taxon>Clupei</taxon>
        <taxon>Clupeiformes</taxon>
        <taxon>Clupeoidei</taxon>
        <taxon>Clupeidae</taxon>
        <taxon>Clupea</taxon>
    </lineage>
</organism>
<dbReference type="InterPro" id="IPR006578">
    <property type="entry name" value="MADF-dom"/>
</dbReference>
<dbReference type="GO" id="GO:0006357">
    <property type="term" value="P:regulation of transcription by RNA polymerase II"/>
    <property type="evidence" value="ECO:0007669"/>
    <property type="project" value="TreeGrafter"/>
</dbReference>
<dbReference type="GO" id="GO:0005634">
    <property type="term" value="C:nucleus"/>
    <property type="evidence" value="ECO:0007669"/>
    <property type="project" value="TreeGrafter"/>
</dbReference>
<evidence type="ECO:0000259" key="2">
    <source>
        <dbReference type="PROSITE" id="PS51029"/>
    </source>
</evidence>
<feature type="compositionally biased region" description="Low complexity" evidence="1">
    <location>
        <begin position="119"/>
        <end position="159"/>
    </location>
</feature>
<evidence type="ECO:0000256" key="1">
    <source>
        <dbReference type="SAM" id="MobiDB-lite"/>
    </source>
</evidence>
<sequence length="287" mass="31960">MEITNTEERIAEEVRKYPHLFNTSLKDYKDARMTANSWRSISVAIELDPKDCSKRWRSLRDKFVRAKRTFKSKSGDAGGKRMPAILTFLSWLDPFVKHRETSSNYDNKQTEPLCREETATSAPEASPESSSPAPEASPESSSPAPEASPESSSPAPEASVEPTCHPPPRFLTPCTPPPSRIPPSPSTPQASSTPKRRRAAQDQSIIEAMARVEERRAQMYRDFAPVEPSPPPPPPPPCENTLFGMSVVALAKSLHNDVACEIKLQILTLLYQNQANHPRFANTYHQL</sequence>
<dbReference type="PANTHER" id="PTHR12243:SF67">
    <property type="entry name" value="COREPRESSOR OF PANGOLIN, ISOFORM A-RELATED"/>
    <property type="match status" value="1"/>
</dbReference>
<keyword evidence="3" id="KW-1185">Reference proteome</keyword>
<name>A0A6P8EYW9_CLUHA</name>
<gene>
    <name evidence="4" type="primary">LOC116218847</name>
</gene>
<dbReference type="KEGG" id="char:116218847"/>
<dbReference type="PANTHER" id="PTHR12243">
    <property type="entry name" value="MADF DOMAIN TRANSCRIPTION FACTOR"/>
    <property type="match status" value="1"/>
</dbReference>
<accession>A0A6P8EYW9</accession>
<dbReference type="PRINTS" id="PR01217">
    <property type="entry name" value="PRICHEXTENSN"/>
</dbReference>
<dbReference type="PROSITE" id="PS51029">
    <property type="entry name" value="MADF"/>
    <property type="match status" value="1"/>
</dbReference>
<reference evidence="4" key="1">
    <citation type="submission" date="2025-08" db="UniProtKB">
        <authorList>
            <consortium name="RefSeq"/>
        </authorList>
    </citation>
    <scope>IDENTIFICATION</scope>
</reference>
<feature type="compositionally biased region" description="Pro residues" evidence="1">
    <location>
        <begin position="164"/>
        <end position="186"/>
    </location>
</feature>
<evidence type="ECO:0000313" key="3">
    <source>
        <dbReference type="Proteomes" id="UP000515152"/>
    </source>
</evidence>
<dbReference type="RefSeq" id="XP_031417589.1">
    <property type="nucleotide sequence ID" value="XM_031561729.2"/>
</dbReference>
<dbReference type="OrthoDB" id="5803771at2759"/>
<dbReference type="Pfam" id="PF10545">
    <property type="entry name" value="MADF_DNA_bdg"/>
    <property type="match status" value="1"/>
</dbReference>
<evidence type="ECO:0000313" key="4">
    <source>
        <dbReference type="RefSeq" id="XP_031417589.1"/>
    </source>
</evidence>
<feature type="domain" description="MADF" evidence="2">
    <location>
        <begin position="9"/>
        <end position="97"/>
    </location>
</feature>
<dbReference type="GeneID" id="116218847"/>
<protein>
    <submittedName>
        <fullName evidence="4">Myosin tail region-interacting protein MTI1-like</fullName>
    </submittedName>
</protein>
<dbReference type="Proteomes" id="UP000515152">
    <property type="component" value="Chromosome 3"/>
</dbReference>
<dbReference type="GO" id="GO:0005667">
    <property type="term" value="C:transcription regulator complex"/>
    <property type="evidence" value="ECO:0007669"/>
    <property type="project" value="TreeGrafter"/>
</dbReference>